<dbReference type="AlphaFoldDB" id="A0A0A9FD36"/>
<proteinExistence type="predicted"/>
<dbReference type="EMBL" id="GBRH01187624">
    <property type="protein sequence ID" value="JAE10272.1"/>
    <property type="molecule type" value="Transcribed_RNA"/>
</dbReference>
<name>A0A0A9FD36_ARUDO</name>
<protein>
    <submittedName>
        <fullName evidence="1">Uncharacterized protein</fullName>
    </submittedName>
</protein>
<evidence type="ECO:0000313" key="1">
    <source>
        <dbReference type="EMBL" id="JAE10272.1"/>
    </source>
</evidence>
<reference evidence="1" key="1">
    <citation type="submission" date="2014-09" db="EMBL/GenBank/DDBJ databases">
        <authorList>
            <person name="Magalhaes I.L.F."/>
            <person name="Oliveira U."/>
            <person name="Santos F.R."/>
            <person name="Vidigal T.H.D.A."/>
            <person name="Brescovit A.D."/>
            <person name="Santos A.J."/>
        </authorList>
    </citation>
    <scope>NUCLEOTIDE SEQUENCE</scope>
    <source>
        <tissue evidence="1">Shoot tissue taken approximately 20 cm above the soil surface</tissue>
    </source>
</reference>
<reference evidence="1" key="2">
    <citation type="journal article" date="2015" name="Data Brief">
        <title>Shoot transcriptome of the giant reed, Arundo donax.</title>
        <authorList>
            <person name="Barrero R.A."/>
            <person name="Guerrero F.D."/>
            <person name="Moolhuijzen P."/>
            <person name="Goolsby J.A."/>
            <person name="Tidwell J."/>
            <person name="Bellgard S.E."/>
            <person name="Bellgard M.I."/>
        </authorList>
    </citation>
    <scope>NUCLEOTIDE SEQUENCE</scope>
    <source>
        <tissue evidence="1">Shoot tissue taken approximately 20 cm above the soil surface</tissue>
    </source>
</reference>
<accession>A0A0A9FD36</accession>
<sequence>MTIDITSLPPLQQQYYKCLQNEIMARRVPN</sequence>
<organism evidence="1">
    <name type="scientific">Arundo donax</name>
    <name type="common">Giant reed</name>
    <name type="synonym">Donax arundinaceus</name>
    <dbReference type="NCBI Taxonomy" id="35708"/>
    <lineage>
        <taxon>Eukaryota</taxon>
        <taxon>Viridiplantae</taxon>
        <taxon>Streptophyta</taxon>
        <taxon>Embryophyta</taxon>
        <taxon>Tracheophyta</taxon>
        <taxon>Spermatophyta</taxon>
        <taxon>Magnoliopsida</taxon>
        <taxon>Liliopsida</taxon>
        <taxon>Poales</taxon>
        <taxon>Poaceae</taxon>
        <taxon>PACMAD clade</taxon>
        <taxon>Arundinoideae</taxon>
        <taxon>Arundineae</taxon>
        <taxon>Arundo</taxon>
    </lineage>
</organism>